<dbReference type="Gene3D" id="3.40.710.10">
    <property type="entry name" value="DD-peptidase/beta-lactamase superfamily"/>
    <property type="match status" value="1"/>
</dbReference>
<evidence type="ECO:0000313" key="3">
    <source>
        <dbReference type="Proteomes" id="UP000518206"/>
    </source>
</evidence>
<dbReference type="Pfam" id="PF00144">
    <property type="entry name" value="Beta-lactamase"/>
    <property type="match status" value="1"/>
</dbReference>
<evidence type="ECO:0000259" key="1">
    <source>
        <dbReference type="Pfam" id="PF00144"/>
    </source>
</evidence>
<dbReference type="PANTHER" id="PTHR46825:SF9">
    <property type="entry name" value="BETA-LACTAMASE-RELATED DOMAIN-CONTAINING PROTEIN"/>
    <property type="match status" value="1"/>
</dbReference>
<accession>A0A7W4YE32</accession>
<dbReference type="SUPFAM" id="SSF56601">
    <property type="entry name" value="beta-lactamase/transpeptidase-like"/>
    <property type="match status" value="1"/>
</dbReference>
<dbReference type="InterPro" id="IPR050491">
    <property type="entry name" value="AmpC-like"/>
</dbReference>
<reference evidence="2 3" key="1">
    <citation type="submission" date="2020-08" db="EMBL/GenBank/DDBJ databases">
        <title>The Agave Microbiome: Exploring the role of microbial communities in plant adaptations to desert environments.</title>
        <authorList>
            <person name="Partida-Martinez L.P."/>
        </authorList>
    </citation>
    <scope>NUCLEOTIDE SEQUENCE [LARGE SCALE GENOMIC DNA]</scope>
    <source>
        <strain evidence="2 3">RAS26</strain>
    </source>
</reference>
<reference evidence="2 3" key="2">
    <citation type="submission" date="2020-08" db="EMBL/GenBank/DDBJ databases">
        <authorList>
            <person name="Partida-Martinez L."/>
            <person name="Huntemann M."/>
            <person name="Clum A."/>
            <person name="Wang J."/>
            <person name="Palaniappan K."/>
            <person name="Ritter S."/>
            <person name="Chen I.-M."/>
            <person name="Stamatis D."/>
            <person name="Reddy T."/>
            <person name="O'Malley R."/>
            <person name="Daum C."/>
            <person name="Shapiro N."/>
            <person name="Ivanova N."/>
            <person name="Kyrpides N."/>
            <person name="Woyke T."/>
        </authorList>
    </citation>
    <scope>NUCLEOTIDE SEQUENCE [LARGE SCALE GENOMIC DNA]</scope>
    <source>
        <strain evidence="2 3">RAS26</strain>
    </source>
</reference>
<feature type="domain" description="Beta-lactamase-related" evidence="1">
    <location>
        <begin position="36"/>
        <end position="317"/>
    </location>
</feature>
<sequence>MTTRPEPRTDHPLPDDALAERVRRLLGRRHPVVGVAAVTPGGTSAALLGAAPEADLEIGSVSKGVTGLLYVDALDRGEVSASATLGDHLDLGGSAVGAVRLADLATHRSGLPRLAPGTHVLRRSVALWRHGTNPYGETLDELLDTVRPVVPGAPRPRYSNLGFALLGHAVAAAAGTSYPDLLRTRVAEPLALDPFYVARTPDDLRPETLLGRSRRGKVQEAWTGEGIAPAGGIRSSLDAAARLTAALLDGSAPGLRALDPVAPLGRGAQVGAAWVTLDMRGRTVTWHNGGTGGFRSWLGLDRAAGTGVVVISATAVSVDRAGFALLAELGTPADGA</sequence>
<dbReference type="EMBL" id="JACHVX010000008">
    <property type="protein sequence ID" value="MBB2925282.1"/>
    <property type="molecule type" value="Genomic_DNA"/>
</dbReference>
<dbReference type="Proteomes" id="UP000518206">
    <property type="component" value="Unassembled WGS sequence"/>
</dbReference>
<evidence type="ECO:0000313" key="2">
    <source>
        <dbReference type="EMBL" id="MBB2925282.1"/>
    </source>
</evidence>
<dbReference type="PANTHER" id="PTHR46825">
    <property type="entry name" value="D-ALANYL-D-ALANINE-CARBOXYPEPTIDASE/ENDOPEPTIDASE AMPH"/>
    <property type="match status" value="1"/>
</dbReference>
<dbReference type="InterPro" id="IPR001466">
    <property type="entry name" value="Beta-lactam-related"/>
</dbReference>
<dbReference type="InterPro" id="IPR012338">
    <property type="entry name" value="Beta-lactam/transpept-like"/>
</dbReference>
<comment type="caution">
    <text evidence="2">The sequence shown here is derived from an EMBL/GenBank/DDBJ whole genome shotgun (WGS) entry which is preliminary data.</text>
</comment>
<gene>
    <name evidence="2" type="ORF">FHR80_004222</name>
</gene>
<organism evidence="2 3">
    <name type="scientific">Cellulomonas cellasea</name>
    <dbReference type="NCBI Taxonomy" id="43670"/>
    <lineage>
        <taxon>Bacteria</taxon>
        <taxon>Bacillati</taxon>
        <taxon>Actinomycetota</taxon>
        <taxon>Actinomycetes</taxon>
        <taxon>Micrococcales</taxon>
        <taxon>Cellulomonadaceae</taxon>
        <taxon>Cellulomonas</taxon>
    </lineage>
</organism>
<dbReference type="RefSeq" id="WP_183298011.1">
    <property type="nucleotide sequence ID" value="NZ_JACHVX010000008.1"/>
</dbReference>
<protein>
    <submittedName>
        <fullName evidence="2">CubicO group peptidase (Beta-lactamase class C family)</fullName>
    </submittedName>
</protein>
<proteinExistence type="predicted"/>
<name>A0A7W4YE32_9CELL</name>
<dbReference type="AlphaFoldDB" id="A0A7W4YE32"/>